<evidence type="ECO:0000256" key="4">
    <source>
        <dbReference type="ARBA" id="ARBA00023033"/>
    </source>
</evidence>
<dbReference type="KEGG" id="euz:DVS28_a4424"/>
<dbReference type="GO" id="GO:0008726">
    <property type="term" value="F:alkanesulfonate monooxygenase activity"/>
    <property type="evidence" value="ECO:0007669"/>
    <property type="project" value="TreeGrafter"/>
</dbReference>
<dbReference type="PANTHER" id="PTHR42847">
    <property type="entry name" value="ALKANESULFONATE MONOOXYGENASE"/>
    <property type="match status" value="1"/>
</dbReference>
<organism evidence="6 7">
    <name type="scientific">Euzebya pacifica</name>
    <dbReference type="NCBI Taxonomy" id="1608957"/>
    <lineage>
        <taxon>Bacteria</taxon>
        <taxon>Bacillati</taxon>
        <taxon>Actinomycetota</taxon>
        <taxon>Nitriliruptoria</taxon>
        <taxon>Euzebyales</taxon>
    </lineage>
</organism>
<dbReference type="Proteomes" id="UP000264006">
    <property type="component" value="Chromosome"/>
</dbReference>
<dbReference type="NCBIfam" id="TIGR03560">
    <property type="entry name" value="F420_Rv1855c"/>
    <property type="match status" value="1"/>
</dbReference>
<keyword evidence="3" id="KW-0560">Oxidoreductase</keyword>
<dbReference type="SUPFAM" id="SSF51679">
    <property type="entry name" value="Bacterial luciferase-like"/>
    <property type="match status" value="1"/>
</dbReference>
<evidence type="ECO:0000259" key="5">
    <source>
        <dbReference type="Pfam" id="PF00296"/>
    </source>
</evidence>
<dbReference type="AlphaFoldDB" id="A0A346Y3P2"/>
<evidence type="ECO:0000256" key="1">
    <source>
        <dbReference type="ARBA" id="ARBA00022630"/>
    </source>
</evidence>
<dbReference type="Gene3D" id="3.20.20.30">
    <property type="entry name" value="Luciferase-like domain"/>
    <property type="match status" value="1"/>
</dbReference>
<evidence type="ECO:0000256" key="3">
    <source>
        <dbReference type="ARBA" id="ARBA00023002"/>
    </source>
</evidence>
<keyword evidence="1" id="KW-0285">Flavoprotein</keyword>
<dbReference type="InterPro" id="IPR050172">
    <property type="entry name" value="SsuD_RutA_monooxygenase"/>
</dbReference>
<reference evidence="6 7" key="1">
    <citation type="submission" date="2018-09" db="EMBL/GenBank/DDBJ databases">
        <title>Complete genome sequence of Euzebya sp. DY32-46 isolated from seawater of Pacific Ocean.</title>
        <authorList>
            <person name="Xu L."/>
            <person name="Wu Y.-H."/>
            <person name="Xu X.-W."/>
        </authorList>
    </citation>
    <scope>NUCLEOTIDE SEQUENCE [LARGE SCALE GENOMIC DNA]</scope>
    <source>
        <strain evidence="6 7">DY32-46</strain>
    </source>
</reference>
<keyword evidence="4 6" id="KW-0503">Monooxygenase</keyword>
<evidence type="ECO:0000256" key="2">
    <source>
        <dbReference type="ARBA" id="ARBA00022643"/>
    </source>
</evidence>
<protein>
    <submittedName>
        <fullName evidence="6">Putative monooxygenase</fullName>
    </submittedName>
</protein>
<dbReference type="PANTHER" id="PTHR42847:SF4">
    <property type="entry name" value="ALKANESULFONATE MONOOXYGENASE-RELATED"/>
    <property type="match status" value="1"/>
</dbReference>
<accession>A0A346Y3P2</accession>
<name>A0A346Y3P2_9ACTN</name>
<dbReference type="InterPro" id="IPR011251">
    <property type="entry name" value="Luciferase-like_dom"/>
</dbReference>
<gene>
    <name evidence="6" type="ORF">DVS28_a4424</name>
</gene>
<proteinExistence type="predicted"/>
<sequence>MVEGQESVTWAQWVALAEAAESAGLQGLFRSDHYASVQGRTERSALDAWSTLAALAALTDTIQLGTMVSPASFRHPSVLAKQVVVADHVSGGRVELGFGAGWNELEHTMYGFDFADLGTRYDVMAEQIEIIRRQWTEESVDFDGEHYTLAGCEARPKPLGHVPIIMGGQAQPRGAELAARWADEYNTTFPSTDAVRERKARLDAACEEAGRDPLPMSIMTGCILGETEADVHARAERIMAWSNADGSAEEWLAGLRHEWVVGTVEQAQARLEEYREAGISRFFLQHQLHDETDMVALMGQLN</sequence>
<dbReference type="InterPro" id="IPR036661">
    <property type="entry name" value="Luciferase-like_sf"/>
</dbReference>
<dbReference type="GO" id="GO:0046306">
    <property type="term" value="P:alkanesulfonate catabolic process"/>
    <property type="evidence" value="ECO:0007669"/>
    <property type="project" value="TreeGrafter"/>
</dbReference>
<feature type="domain" description="Luciferase-like" evidence="5">
    <location>
        <begin position="8"/>
        <end position="280"/>
    </location>
</feature>
<keyword evidence="2" id="KW-0288">FMN</keyword>
<evidence type="ECO:0000313" key="7">
    <source>
        <dbReference type="Proteomes" id="UP000264006"/>
    </source>
</evidence>
<dbReference type="InterPro" id="IPR019952">
    <property type="entry name" value="F420_OxRdatse_Rv1855c_pred"/>
</dbReference>
<evidence type="ECO:0000313" key="6">
    <source>
        <dbReference type="EMBL" id="AXV09089.1"/>
    </source>
</evidence>
<dbReference type="EMBL" id="CP031165">
    <property type="protein sequence ID" value="AXV09089.1"/>
    <property type="molecule type" value="Genomic_DNA"/>
</dbReference>
<keyword evidence="7" id="KW-1185">Reference proteome</keyword>
<dbReference type="Pfam" id="PF00296">
    <property type="entry name" value="Bac_luciferase"/>
    <property type="match status" value="1"/>
</dbReference>